<organism evidence="2 3">
    <name type="scientific">Apiospora phragmitis</name>
    <dbReference type="NCBI Taxonomy" id="2905665"/>
    <lineage>
        <taxon>Eukaryota</taxon>
        <taxon>Fungi</taxon>
        <taxon>Dikarya</taxon>
        <taxon>Ascomycota</taxon>
        <taxon>Pezizomycotina</taxon>
        <taxon>Sordariomycetes</taxon>
        <taxon>Xylariomycetidae</taxon>
        <taxon>Amphisphaeriales</taxon>
        <taxon>Apiosporaceae</taxon>
        <taxon>Apiospora</taxon>
    </lineage>
</organism>
<evidence type="ECO:0000313" key="3">
    <source>
        <dbReference type="Proteomes" id="UP001480595"/>
    </source>
</evidence>
<comment type="caution">
    <text evidence="2">The sequence shown here is derived from an EMBL/GenBank/DDBJ whole genome shotgun (WGS) entry which is preliminary data.</text>
</comment>
<dbReference type="RefSeq" id="XP_066718708.1">
    <property type="nucleotide sequence ID" value="XM_066856541.1"/>
</dbReference>
<name>A0ABR1VSJ9_9PEZI</name>
<dbReference type="EMBL" id="JAQQWL010000005">
    <property type="protein sequence ID" value="KAK8074233.1"/>
    <property type="molecule type" value="Genomic_DNA"/>
</dbReference>
<protein>
    <submittedName>
        <fullName evidence="2">Uncharacterized protein</fullName>
    </submittedName>
</protein>
<evidence type="ECO:0000256" key="1">
    <source>
        <dbReference type="SAM" id="Phobius"/>
    </source>
</evidence>
<dbReference type="Proteomes" id="UP001480595">
    <property type="component" value="Unassembled WGS sequence"/>
</dbReference>
<accession>A0ABR1VSJ9</accession>
<feature type="transmembrane region" description="Helical" evidence="1">
    <location>
        <begin position="24"/>
        <end position="46"/>
    </location>
</feature>
<gene>
    <name evidence="2" type="ORF">PG994_005132</name>
</gene>
<sequence length="91" mass="10689">MGTAPKDHPDPNAVPPWKPKTQDIVMITLITLFIAMFVCCCFWHHIRRCWARLRGRQYTPSGWPQPSRADMMTQCLHNNAEEEELVGYYKR</sequence>
<keyword evidence="1" id="KW-0812">Transmembrane</keyword>
<keyword evidence="1" id="KW-0472">Membrane</keyword>
<keyword evidence="3" id="KW-1185">Reference proteome</keyword>
<reference evidence="2 3" key="1">
    <citation type="submission" date="2023-01" db="EMBL/GenBank/DDBJ databases">
        <title>Analysis of 21 Apiospora genomes using comparative genomics revels a genus with tremendous synthesis potential of carbohydrate active enzymes and secondary metabolites.</title>
        <authorList>
            <person name="Sorensen T."/>
        </authorList>
    </citation>
    <scope>NUCLEOTIDE SEQUENCE [LARGE SCALE GENOMIC DNA]</scope>
    <source>
        <strain evidence="2 3">CBS 135458</strain>
    </source>
</reference>
<dbReference type="GeneID" id="92089604"/>
<proteinExistence type="predicted"/>
<evidence type="ECO:0000313" key="2">
    <source>
        <dbReference type="EMBL" id="KAK8074233.1"/>
    </source>
</evidence>
<keyword evidence="1" id="KW-1133">Transmembrane helix</keyword>